<dbReference type="AlphaFoldDB" id="A0A8S0ZKI7"/>
<dbReference type="Proteomes" id="UP000494106">
    <property type="component" value="Unassembled WGS sequence"/>
</dbReference>
<comment type="caution">
    <text evidence="1">The sequence shown here is derived from an EMBL/GenBank/DDBJ whole genome shotgun (WGS) entry which is preliminary data.</text>
</comment>
<gene>
    <name evidence="2" type="ORF">APLA_LOCUS14020</name>
    <name evidence="1" type="ORF">APLA_LOCUS6359</name>
</gene>
<dbReference type="OrthoDB" id="7324215at2759"/>
<protein>
    <submittedName>
        <fullName evidence="1">Uncharacterized protein</fullName>
    </submittedName>
</protein>
<organism evidence="1 4">
    <name type="scientific">Arctia plantaginis</name>
    <name type="common">Wood tiger moth</name>
    <name type="synonym">Phalaena plantaginis</name>
    <dbReference type="NCBI Taxonomy" id="874455"/>
    <lineage>
        <taxon>Eukaryota</taxon>
        <taxon>Metazoa</taxon>
        <taxon>Ecdysozoa</taxon>
        <taxon>Arthropoda</taxon>
        <taxon>Hexapoda</taxon>
        <taxon>Insecta</taxon>
        <taxon>Pterygota</taxon>
        <taxon>Neoptera</taxon>
        <taxon>Endopterygota</taxon>
        <taxon>Lepidoptera</taxon>
        <taxon>Glossata</taxon>
        <taxon>Ditrysia</taxon>
        <taxon>Noctuoidea</taxon>
        <taxon>Erebidae</taxon>
        <taxon>Arctiinae</taxon>
        <taxon>Arctia</taxon>
    </lineage>
</organism>
<dbReference type="EMBL" id="CADEBD010000294">
    <property type="protein sequence ID" value="CAB3234045.1"/>
    <property type="molecule type" value="Genomic_DNA"/>
</dbReference>
<proteinExistence type="predicted"/>
<evidence type="ECO:0000313" key="4">
    <source>
        <dbReference type="Proteomes" id="UP000494256"/>
    </source>
</evidence>
<name>A0A8S0ZKI7_ARCPL</name>
<evidence type="ECO:0000313" key="3">
    <source>
        <dbReference type="Proteomes" id="UP000494106"/>
    </source>
</evidence>
<evidence type="ECO:0000313" key="1">
    <source>
        <dbReference type="EMBL" id="CAB3234045.1"/>
    </source>
</evidence>
<dbReference type="EMBL" id="CADEBC010000561">
    <property type="protein sequence ID" value="CAB3253299.1"/>
    <property type="molecule type" value="Genomic_DNA"/>
</dbReference>
<accession>A0A8S0ZKI7</accession>
<reference evidence="3 4" key="1">
    <citation type="submission" date="2020-04" db="EMBL/GenBank/DDBJ databases">
        <authorList>
            <person name="Wallbank WR R."/>
            <person name="Pardo Diaz C."/>
            <person name="Kozak K."/>
            <person name="Martin S."/>
            <person name="Jiggins C."/>
            <person name="Moest M."/>
            <person name="Warren A I."/>
            <person name="Byers J.R.P. K."/>
            <person name="Montejo-Kovacevich G."/>
            <person name="Yen C E."/>
        </authorList>
    </citation>
    <scope>NUCLEOTIDE SEQUENCE [LARGE SCALE GENOMIC DNA]</scope>
</reference>
<evidence type="ECO:0000313" key="2">
    <source>
        <dbReference type="EMBL" id="CAB3253299.1"/>
    </source>
</evidence>
<keyword evidence="3" id="KW-1185">Reference proteome</keyword>
<dbReference type="Proteomes" id="UP000494256">
    <property type="component" value="Unassembled WGS sequence"/>
</dbReference>
<sequence>MNQMQQDLQNELTTANQLLRLISVELQQIKHLTNNGGEFESHIKQNASLIKTLANLQQVDLEKLPSFTRKLMDNTMHSNQNVSYDQHNTFRNDSELSSIGADSSTTSLAEFNKRRKL</sequence>